<dbReference type="InterPro" id="IPR041698">
    <property type="entry name" value="Methyltransf_25"/>
</dbReference>
<proteinExistence type="predicted"/>
<organism evidence="5 6">
    <name type="scientific">Haloactinospora alba</name>
    <dbReference type="NCBI Taxonomy" id="405555"/>
    <lineage>
        <taxon>Bacteria</taxon>
        <taxon>Bacillati</taxon>
        <taxon>Actinomycetota</taxon>
        <taxon>Actinomycetes</taxon>
        <taxon>Streptosporangiales</taxon>
        <taxon>Nocardiopsidaceae</taxon>
        <taxon>Haloactinospora</taxon>
    </lineage>
</organism>
<evidence type="ECO:0000256" key="3">
    <source>
        <dbReference type="ARBA" id="ARBA00022691"/>
    </source>
</evidence>
<feature type="domain" description="Methyltransferase" evidence="4">
    <location>
        <begin position="71"/>
        <end position="159"/>
    </location>
</feature>
<evidence type="ECO:0000256" key="2">
    <source>
        <dbReference type="ARBA" id="ARBA00022679"/>
    </source>
</evidence>
<dbReference type="RefSeq" id="WP_211351713.1">
    <property type="nucleotide sequence ID" value="NZ_VFQC01000001.1"/>
</dbReference>
<dbReference type="Gene3D" id="3.40.50.150">
    <property type="entry name" value="Vaccinia Virus protein VP39"/>
    <property type="match status" value="1"/>
</dbReference>
<dbReference type="AlphaFoldDB" id="A0A543NEN9"/>
<evidence type="ECO:0000313" key="6">
    <source>
        <dbReference type="Proteomes" id="UP000317422"/>
    </source>
</evidence>
<dbReference type="PANTHER" id="PTHR43464">
    <property type="entry name" value="METHYLTRANSFERASE"/>
    <property type="match status" value="1"/>
</dbReference>
<evidence type="ECO:0000313" key="5">
    <source>
        <dbReference type="EMBL" id="TQN30291.1"/>
    </source>
</evidence>
<dbReference type="EMBL" id="VFQC01000001">
    <property type="protein sequence ID" value="TQN30291.1"/>
    <property type="molecule type" value="Genomic_DNA"/>
</dbReference>
<dbReference type="SUPFAM" id="SSF53335">
    <property type="entry name" value="S-adenosyl-L-methionine-dependent methyltransferases"/>
    <property type="match status" value="1"/>
</dbReference>
<dbReference type="CDD" id="cd02440">
    <property type="entry name" value="AdoMet_MTases"/>
    <property type="match status" value="1"/>
</dbReference>
<keyword evidence="2 5" id="KW-0808">Transferase</keyword>
<evidence type="ECO:0000256" key="1">
    <source>
        <dbReference type="ARBA" id="ARBA00022603"/>
    </source>
</evidence>
<sequence>MERGEELLAPSGREVAREWASRSMRDGLARVMRASQPEELNEGVTRETARVLGEFAETARREMGRPPASALEVGCGIGRLTPTVAELAQHVTAVDMTPRMLDLARERCASLDNVEFRTGRAEQRPWGEARFDIGVSVWVLMHVLDEEGIAAACRSLAESCRYLVLIEYERAHVPVSKWSRLRGLDEYLALMPGARVVRRTWLDYGGDRSVAALLGFHPAS</sequence>
<dbReference type="Pfam" id="PF13649">
    <property type="entry name" value="Methyltransf_25"/>
    <property type="match status" value="1"/>
</dbReference>
<keyword evidence="6" id="KW-1185">Reference proteome</keyword>
<dbReference type="GO" id="GO:0008168">
    <property type="term" value="F:methyltransferase activity"/>
    <property type="evidence" value="ECO:0007669"/>
    <property type="project" value="UniProtKB-KW"/>
</dbReference>
<dbReference type="InterPro" id="IPR029063">
    <property type="entry name" value="SAM-dependent_MTases_sf"/>
</dbReference>
<dbReference type="GO" id="GO:0032259">
    <property type="term" value="P:methylation"/>
    <property type="evidence" value="ECO:0007669"/>
    <property type="project" value="UniProtKB-KW"/>
</dbReference>
<dbReference type="PANTHER" id="PTHR43464:SF19">
    <property type="entry name" value="UBIQUINONE BIOSYNTHESIS O-METHYLTRANSFERASE, MITOCHONDRIAL"/>
    <property type="match status" value="1"/>
</dbReference>
<name>A0A543NEN9_9ACTN</name>
<dbReference type="Proteomes" id="UP000317422">
    <property type="component" value="Unassembled WGS sequence"/>
</dbReference>
<evidence type="ECO:0000259" key="4">
    <source>
        <dbReference type="Pfam" id="PF13649"/>
    </source>
</evidence>
<accession>A0A543NEN9</accession>
<reference evidence="5 6" key="1">
    <citation type="submission" date="2019-06" db="EMBL/GenBank/DDBJ databases">
        <title>Sequencing the genomes of 1000 actinobacteria strains.</title>
        <authorList>
            <person name="Klenk H.-P."/>
        </authorList>
    </citation>
    <scope>NUCLEOTIDE SEQUENCE [LARGE SCALE GENOMIC DNA]</scope>
    <source>
        <strain evidence="5 6">DSM 45015</strain>
    </source>
</reference>
<comment type="caution">
    <text evidence="5">The sequence shown here is derived from an EMBL/GenBank/DDBJ whole genome shotgun (WGS) entry which is preliminary data.</text>
</comment>
<keyword evidence="3" id="KW-0949">S-adenosyl-L-methionine</keyword>
<keyword evidence="1 5" id="KW-0489">Methyltransferase</keyword>
<protein>
    <submittedName>
        <fullName evidence="5">Methyltransferase family protein</fullName>
    </submittedName>
</protein>
<gene>
    <name evidence="5" type="ORF">FHX37_0162</name>
</gene>